<keyword evidence="6" id="KW-1185">Reference proteome</keyword>
<dbReference type="SUPFAM" id="SSF56059">
    <property type="entry name" value="Glutathione synthetase ATP-binding domain-like"/>
    <property type="match status" value="1"/>
</dbReference>
<comment type="caution">
    <text evidence="5">The sequence shown here is derived from an EMBL/GenBank/DDBJ whole genome shotgun (WGS) entry which is preliminary data.</text>
</comment>
<keyword evidence="2" id="KW-0812">Transmembrane</keyword>
<dbReference type="Gene3D" id="3.30.470.20">
    <property type="entry name" value="ATP-grasp fold, B domain"/>
    <property type="match status" value="2"/>
</dbReference>
<evidence type="ECO:0000313" key="5">
    <source>
        <dbReference type="EMBL" id="KAK9746645.1"/>
    </source>
</evidence>
<keyword evidence="2" id="KW-0472">Membrane</keyword>
<dbReference type="Gene3D" id="3.30.1490.20">
    <property type="entry name" value="ATP-grasp fold, A domain"/>
    <property type="match status" value="1"/>
</dbReference>
<dbReference type="GO" id="GO:0016301">
    <property type="term" value="F:kinase activity"/>
    <property type="evidence" value="ECO:0007669"/>
    <property type="project" value="InterPro"/>
</dbReference>
<dbReference type="InterPro" id="IPR008279">
    <property type="entry name" value="PEP-util_enz_mobile_dom"/>
</dbReference>
<evidence type="ECO:0000313" key="6">
    <source>
        <dbReference type="Proteomes" id="UP001458880"/>
    </source>
</evidence>
<feature type="domain" description="PEP-utilising enzyme mobile" evidence="3">
    <location>
        <begin position="1220"/>
        <end position="1291"/>
    </location>
</feature>
<dbReference type="GO" id="GO:0005524">
    <property type="term" value="F:ATP binding"/>
    <property type="evidence" value="ECO:0007669"/>
    <property type="project" value="InterPro"/>
</dbReference>
<reference evidence="5 6" key="1">
    <citation type="journal article" date="2024" name="BMC Genomics">
        <title>De novo assembly and annotation of Popillia japonica's genome with initial clues to its potential as an invasive pest.</title>
        <authorList>
            <person name="Cucini C."/>
            <person name="Boschi S."/>
            <person name="Funari R."/>
            <person name="Cardaioli E."/>
            <person name="Iannotti N."/>
            <person name="Marturano G."/>
            <person name="Paoli F."/>
            <person name="Bruttini M."/>
            <person name="Carapelli A."/>
            <person name="Frati F."/>
            <person name="Nardi F."/>
        </authorList>
    </citation>
    <scope>NUCLEOTIDE SEQUENCE [LARGE SCALE GENOMIC DNA]</scope>
    <source>
        <strain evidence="5">DMR45628</strain>
    </source>
</reference>
<comment type="similarity">
    <text evidence="1">Belongs to the PEP-utilizing enzyme family.</text>
</comment>
<proteinExistence type="inferred from homology"/>
<evidence type="ECO:0000256" key="1">
    <source>
        <dbReference type="ARBA" id="ARBA00007837"/>
    </source>
</evidence>
<evidence type="ECO:0000259" key="4">
    <source>
        <dbReference type="Pfam" id="PF01326"/>
    </source>
</evidence>
<dbReference type="Pfam" id="PF00391">
    <property type="entry name" value="PEP-utilizers"/>
    <property type="match status" value="1"/>
</dbReference>
<dbReference type="Gene3D" id="3.50.30.10">
    <property type="entry name" value="Phosphohistidine domain"/>
    <property type="match status" value="1"/>
</dbReference>
<dbReference type="EMBL" id="JASPKY010000038">
    <property type="protein sequence ID" value="KAK9746645.1"/>
    <property type="molecule type" value="Genomic_DNA"/>
</dbReference>
<accession>A0AAW1MIJ8</accession>
<keyword evidence="2" id="KW-1133">Transmembrane helix</keyword>
<name>A0AAW1MIJ8_POPJA</name>
<dbReference type="Pfam" id="PF01326">
    <property type="entry name" value="PPDK_N"/>
    <property type="match status" value="1"/>
</dbReference>
<feature type="transmembrane region" description="Helical" evidence="2">
    <location>
        <begin position="6"/>
        <end position="24"/>
    </location>
</feature>
<protein>
    <submittedName>
        <fullName evidence="5">Pyruvate phosphate dikinase, AMP/ATP-binding domain</fullName>
    </submittedName>
</protein>
<sequence>MDLFYLIYYISLFLAPIVIYILSLKPKQNGAYSKPEWYRLAKAFIAKTYVKRFQNDWRHELENISDQDKEAPKGYLKENETDSQLIYGSDTLGNQFFLKITLKSTLHAEVSIEYRSSDGKIYRLPNEPNVLICSLASRRWKAAGLNIEILEPFIRLRLTYNGLMRCCVQNNNQEVEGPIEHVKFHFLWNSGSAPLYHPQDLDIDLLTEAVTRESWRDGEWINMLGADYGYEQYGALNGFFNATSLKEDNFVYMPGWRRRQIGSGYNQDLRRDFFIFAIMLDGTTFAIGAKSIKMGCTQFRYGSILTSRGELFSISSSDIQLEHLAENGDIPNVFTVHFQADGRSYKCVCHVNTHKTSLSRNPNKKGWISKNATAECDVNSDQAKAILRFWYQTPASLTGHYQDLPPPLLKPKQVENPEDIFVTSLTSLECLDHSLTGGKGNSLGMLSTLTGGKGNSLGIFAINSRFEQGFVITTTSFQHQLDSNPELSLAIANLQDVCCGRIKGDIESACVRTAEVFTKTPIESKIREQILETIQEFKSTLQHQDLKWAVRSSGLDEDSEDLSAAGQNTTILGCVTNEDVLKAVASCWASLFTFQSVEYRRRHGLPVMAKMGVVVQRMVRPDSAGVLFTCHPSSGNPLEIVITSNYGLGESVVSGSSDPDTITLSRSSTEMEVDPDLTQKLSITEDQALRLGEVGALLEKRFGNPRDVEWAFSEDTLYLLQSRPITSLNNWSDWELQHEFDTPVYSGRSMYTRANVGEVVKGAVTPLTQSVVMRILDRTMKKESYFRNPNPYAFGPLLIASHTMFLDMLTYMYGNVGEKLNISLQVVDLAIFGHLVLDEDILKIAHERNGILKGLAAIKSKLKLLGSTWHNNQTIEKVTRFNNYWEIKFRPGDSSTKMLDKIEKQFENITTLTKYHLNTSVTSVIYQMAAMVTMAENSEKFSDEHYTDAALLLSTNSSVESAEIPVILEEITTNIKRANKSEEFLKIRPEDGVEWLRENCPNISKSLDEFLSNHGHRLFREFEFREKTWEMDPSIVISMLQANCISETTTKKADGLTIEETVSKLTSPKKSITRYILKYLIKKCREAVAGREKSKSELIRGINRFRLAYRELGRQMVLEELLPEPDLVFFLTHPELKAVAQEKSPGLVSKASKRKRQYGKWDKLQFPEINQGIPTPDTDFDLEKFQFGRSEFQLKGTPVYEGNLVARACVITDIKEAKSIQPGDILITISTDIAWSPYFPMLSGVVTELGGLISHGAVVAREYGLPCVVGVKNATKYFKTGDTVKLSGKTGLLELVK</sequence>
<evidence type="ECO:0000256" key="2">
    <source>
        <dbReference type="SAM" id="Phobius"/>
    </source>
</evidence>
<dbReference type="InterPro" id="IPR013815">
    <property type="entry name" value="ATP_grasp_subdomain_1"/>
</dbReference>
<evidence type="ECO:0000259" key="3">
    <source>
        <dbReference type="Pfam" id="PF00391"/>
    </source>
</evidence>
<gene>
    <name evidence="5" type="ORF">QE152_g5917</name>
</gene>
<dbReference type="InterPro" id="IPR036637">
    <property type="entry name" value="Phosphohistidine_dom_sf"/>
</dbReference>
<dbReference type="SUPFAM" id="SSF52009">
    <property type="entry name" value="Phosphohistidine domain"/>
    <property type="match status" value="1"/>
</dbReference>
<dbReference type="PANTHER" id="PTHR43615:SF1">
    <property type="entry name" value="PPDK_N DOMAIN-CONTAINING PROTEIN"/>
    <property type="match status" value="1"/>
</dbReference>
<dbReference type="InterPro" id="IPR002192">
    <property type="entry name" value="PPDK_AMP/ATP-bd"/>
</dbReference>
<dbReference type="Proteomes" id="UP001458880">
    <property type="component" value="Unassembled WGS sequence"/>
</dbReference>
<dbReference type="InterPro" id="IPR051549">
    <property type="entry name" value="PEP_Utilizing_Enz"/>
</dbReference>
<feature type="domain" description="Pyruvate phosphate dikinase AMP/ATP-binding" evidence="4">
    <location>
        <begin position="449"/>
        <end position="669"/>
    </location>
</feature>
<dbReference type="PANTHER" id="PTHR43615">
    <property type="entry name" value="PHOSPHOENOLPYRUVATE SYNTHASE-RELATED"/>
    <property type="match status" value="1"/>
</dbReference>
<keyword evidence="5" id="KW-0670">Pyruvate</keyword>
<organism evidence="5 6">
    <name type="scientific">Popillia japonica</name>
    <name type="common">Japanese beetle</name>
    <dbReference type="NCBI Taxonomy" id="7064"/>
    <lineage>
        <taxon>Eukaryota</taxon>
        <taxon>Metazoa</taxon>
        <taxon>Ecdysozoa</taxon>
        <taxon>Arthropoda</taxon>
        <taxon>Hexapoda</taxon>
        <taxon>Insecta</taxon>
        <taxon>Pterygota</taxon>
        <taxon>Neoptera</taxon>
        <taxon>Endopterygota</taxon>
        <taxon>Coleoptera</taxon>
        <taxon>Polyphaga</taxon>
        <taxon>Scarabaeiformia</taxon>
        <taxon>Scarabaeidae</taxon>
        <taxon>Rutelinae</taxon>
        <taxon>Popillia</taxon>
    </lineage>
</organism>